<reference evidence="2" key="1">
    <citation type="journal article" date="2013" name="J. Plant Res.">
        <title>Effect of fungi and light on seed germination of three Opuntia species from semiarid lands of central Mexico.</title>
        <authorList>
            <person name="Delgado-Sanchez P."/>
            <person name="Jimenez-Bremont J.F."/>
            <person name="Guerrero-Gonzalez Mde L."/>
            <person name="Flores J."/>
        </authorList>
    </citation>
    <scope>NUCLEOTIDE SEQUENCE</scope>
    <source>
        <tissue evidence="2">Cladode</tissue>
    </source>
</reference>
<evidence type="ECO:0000313" key="2">
    <source>
        <dbReference type="EMBL" id="MBA4615598.1"/>
    </source>
</evidence>
<dbReference type="AlphaFoldDB" id="A0A7C8YDI3"/>
<feature type="region of interest" description="Disordered" evidence="1">
    <location>
        <begin position="1"/>
        <end position="47"/>
    </location>
</feature>
<proteinExistence type="predicted"/>
<feature type="compositionally biased region" description="Polar residues" evidence="1">
    <location>
        <begin position="13"/>
        <end position="26"/>
    </location>
</feature>
<accession>A0A7C8YDI3</accession>
<sequence>MYTHLPLPPNLDPPSQTNGFKQSQGLNKDHSDPPLGSTRQSSIRPTCIPHNSSFLLWSALRPRTSSSPNSDEIHPLKRNSKRRNAIAIENRRTETQSCIQNQREMG</sequence>
<evidence type="ECO:0000256" key="1">
    <source>
        <dbReference type="SAM" id="MobiDB-lite"/>
    </source>
</evidence>
<name>A0A7C8YDI3_OPUST</name>
<feature type="compositionally biased region" description="Polar residues" evidence="1">
    <location>
        <begin position="95"/>
        <end position="106"/>
    </location>
</feature>
<reference evidence="2" key="2">
    <citation type="submission" date="2020-07" db="EMBL/GenBank/DDBJ databases">
        <authorList>
            <person name="Vera ALvarez R."/>
            <person name="Arias-Moreno D.M."/>
            <person name="Jimenez-Jacinto V."/>
            <person name="Jimenez-Bremont J.F."/>
            <person name="Swaminathan K."/>
            <person name="Moose S.P."/>
            <person name="Guerrero-Gonzalez M.L."/>
            <person name="Marino-Ramirez L."/>
            <person name="Landsman D."/>
            <person name="Rodriguez-Kessler M."/>
            <person name="Delgado-Sanchez P."/>
        </authorList>
    </citation>
    <scope>NUCLEOTIDE SEQUENCE</scope>
    <source>
        <tissue evidence="2">Cladode</tissue>
    </source>
</reference>
<dbReference type="EMBL" id="GISG01007975">
    <property type="protein sequence ID" value="MBA4615598.1"/>
    <property type="molecule type" value="Transcribed_RNA"/>
</dbReference>
<feature type="region of interest" description="Disordered" evidence="1">
    <location>
        <begin position="62"/>
        <end position="106"/>
    </location>
</feature>
<organism evidence="2">
    <name type="scientific">Opuntia streptacantha</name>
    <name type="common">Prickly pear cactus</name>
    <name type="synonym">Opuntia cardona</name>
    <dbReference type="NCBI Taxonomy" id="393608"/>
    <lineage>
        <taxon>Eukaryota</taxon>
        <taxon>Viridiplantae</taxon>
        <taxon>Streptophyta</taxon>
        <taxon>Embryophyta</taxon>
        <taxon>Tracheophyta</taxon>
        <taxon>Spermatophyta</taxon>
        <taxon>Magnoliopsida</taxon>
        <taxon>eudicotyledons</taxon>
        <taxon>Gunneridae</taxon>
        <taxon>Pentapetalae</taxon>
        <taxon>Caryophyllales</taxon>
        <taxon>Cactineae</taxon>
        <taxon>Cactaceae</taxon>
        <taxon>Opuntioideae</taxon>
        <taxon>Opuntia</taxon>
    </lineage>
</organism>
<protein>
    <submittedName>
        <fullName evidence="2">Uncharacterized protein</fullName>
    </submittedName>
</protein>
<feature type="compositionally biased region" description="Pro residues" evidence="1">
    <location>
        <begin position="1"/>
        <end position="12"/>
    </location>
</feature>
<feature type="compositionally biased region" description="Polar residues" evidence="1">
    <location>
        <begin position="37"/>
        <end position="47"/>
    </location>
</feature>